<dbReference type="PROSITE" id="PS52039">
    <property type="entry name" value="TOPO_IA_2"/>
    <property type="match status" value="1"/>
</dbReference>
<dbReference type="InterPro" id="IPR034144">
    <property type="entry name" value="TOPRIM_TopoIII"/>
</dbReference>
<evidence type="ECO:0000313" key="11">
    <source>
        <dbReference type="Proteomes" id="UP000603453"/>
    </source>
</evidence>
<dbReference type="CDD" id="cd00186">
    <property type="entry name" value="TOP1Ac"/>
    <property type="match status" value="1"/>
</dbReference>
<dbReference type="OrthoDB" id="430051at2759"/>
<dbReference type="SMART" id="SM00437">
    <property type="entry name" value="TOP1Ac"/>
    <property type="match status" value="1"/>
</dbReference>
<dbReference type="PANTHER" id="PTHR11390:SF20">
    <property type="entry name" value="DNA TOPOISOMERASE 3-BETA-1"/>
    <property type="match status" value="1"/>
</dbReference>
<keyword evidence="11" id="KW-1185">Reference proteome</keyword>
<dbReference type="Gene3D" id="1.10.290.10">
    <property type="entry name" value="Topoisomerase I, domain 4"/>
    <property type="match status" value="1"/>
</dbReference>
<dbReference type="EC" id="5.6.2.1" evidence="3 7"/>
<dbReference type="GO" id="GO:0006265">
    <property type="term" value="P:DNA topological change"/>
    <property type="evidence" value="ECO:0007669"/>
    <property type="project" value="InterPro"/>
</dbReference>
<dbReference type="InterPro" id="IPR006171">
    <property type="entry name" value="TOPRIM_dom"/>
</dbReference>
<dbReference type="CDD" id="cd03362">
    <property type="entry name" value="TOPRIM_TopoIA_TopoIII"/>
    <property type="match status" value="1"/>
</dbReference>
<keyword evidence="5 7" id="KW-0238">DNA-binding</keyword>
<evidence type="ECO:0000256" key="1">
    <source>
        <dbReference type="ARBA" id="ARBA00000213"/>
    </source>
</evidence>
<comment type="similarity">
    <text evidence="2 7">Belongs to the type IA topoisomerase family.</text>
</comment>
<proteinExistence type="inferred from homology"/>
<dbReference type="PROSITE" id="PS00396">
    <property type="entry name" value="TOPO_IA_1"/>
    <property type="match status" value="1"/>
</dbReference>
<comment type="catalytic activity">
    <reaction evidence="1 7">
        <text>ATP-independent breakage of single-stranded DNA, followed by passage and rejoining.</text>
        <dbReference type="EC" id="5.6.2.1"/>
    </reaction>
</comment>
<dbReference type="InterPro" id="IPR013824">
    <property type="entry name" value="Topo_IA_cen_sub1"/>
</dbReference>
<dbReference type="Proteomes" id="UP000603453">
    <property type="component" value="Unassembled WGS sequence"/>
</dbReference>
<dbReference type="Gene3D" id="2.70.20.10">
    <property type="entry name" value="Topoisomerase I, domain 3"/>
    <property type="match status" value="1"/>
</dbReference>
<dbReference type="InterPro" id="IPR013497">
    <property type="entry name" value="Topo_IA_cen"/>
</dbReference>
<dbReference type="EMBL" id="JAEPRD010000013">
    <property type="protein sequence ID" value="KAG2209994.1"/>
    <property type="molecule type" value="Genomic_DNA"/>
</dbReference>
<dbReference type="GO" id="GO:0003917">
    <property type="term" value="F:DNA topoisomerase type I (single strand cut, ATP-independent) activity"/>
    <property type="evidence" value="ECO:0007669"/>
    <property type="project" value="UniProtKB-EC"/>
</dbReference>
<organism evidence="10 11">
    <name type="scientific">Mucor saturninus</name>
    <dbReference type="NCBI Taxonomy" id="64648"/>
    <lineage>
        <taxon>Eukaryota</taxon>
        <taxon>Fungi</taxon>
        <taxon>Fungi incertae sedis</taxon>
        <taxon>Mucoromycota</taxon>
        <taxon>Mucoromycotina</taxon>
        <taxon>Mucoromycetes</taxon>
        <taxon>Mucorales</taxon>
        <taxon>Mucorineae</taxon>
        <taxon>Mucoraceae</taxon>
        <taxon>Mucor</taxon>
    </lineage>
</organism>
<dbReference type="InterPro" id="IPR013825">
    <property type="entry name" value="Topo_IA_cen_sub2"/>
</dbReference>
<keyword evidence="6 7" id="KW-0413">Isomerase</keyword>
<dbReference type="FunFam" id="1.10.290.10:FF:000001">
    <property type="entry name" value="DNA topoisomerase"/>
    <property type="match status" value="1"/>
</dbReference>
<dbReference type="SUPFAM" id="SSF56712">
    <property type="entry name" value="Prokaryotic type I DNA topoisomerase"/>
    <property type="match status" value="1"/>
</dbReference>
<gene>
    <name evidence="10" type="ORF">INT47_003430</name>
</gene>
<dbReference type="InterPro" id="IPR003602">
    <property type="entry name" value="Topo_IA_DNA-bd_dom"/>
</dbReference>
<dbReference type="GO" id="GO:0005634">
    <property type="term" value="C:nucleus"/>
    <property type="evidence" value="ECO:0007669"/>
    <property type="project" value="TreeGrafter"/>
</dbReference>
<dbReference type="PANTHER" id="PTHR11390">
    <property type="entry name" value="PROKARYOTIC DNA TOPOISOMERASE"/>
    <property type="match status" value="1"/>
</dbReference>
<dbReference type="GO" id="GO:0006310">
    <property type="term" value="P:DNA recombination"/>
    <property type="evidence" value="ECO:0007669"/>
    <property type="project" value="TreeGrafter"/>
</dbReference>
<evidence type="ECO:0000256" key="3">
    <source>
        <dbReference type="ARBA" id="ARBA00012891"/>
    </source>
</evidence>
<dbReference type="InterPro" id="IPR056452">
    <property type="entry name" value="Zn_ribbon_TOP3B"/>
</dbReference>
<dbReference type="Pfam" id="PF01751">
    <property type="entry name" value="Toprim"/>
    <property type="match status" value="1"/>
</dbReference>
<evidence type="ECO:0000256" key="6">
    <source>
        <dbReference type="ARBA" id="ARBA00023235"/>
    </source>
</evidence>
<dbReference type="InterPro" id="IPR023405">
    <property type="entry name" value="Topo_IA_core_domain"/>
</dbReference>
<dbReference type="GO" id="GO:0006281">
    <property type="term" value="P:DNA repair"/>
    <property type="evidence" value="ECO:0007669"/>
    <property type="project" value="TreeGrafter"/>
</dbReference>
<evidence type="ECO:0000256" key="5">
    <source>
        <dbReference type="ARBA" id="ARBA00023125"/>
    </source>
</evidence>
<dbReference type="Gene3D" id="3.40.50.140">
    <property type="match status" value="1"/>
</dbReference>
<name>A0A8H7VD07_9FUNG</name>
<evidence type="ECO:0000259" key="8">
    <source>
        <dbReference type="PROSITE" id="PS50880"/>
    </source>
</evidence>
<dbReference type="PRINTS" id="PR00417">
    <property type="entry name" value="PRTPISMRASEI"/>
</dbReference>
<sequence>MSPCRVLMVAEKPSLAEALSRLLAPNGQFTTERHATPVHEWKGMFRNDPADYKFTSVTGHVYGLDFTKEFNSWDIDPLKLFEAKTIKSESNPKSHMTHHLQTVARGVDFLVLWLDCDREGENICFEVIENCLPNMKHGSMTNVLRAKFSAITKEDVRKAMNNLGKPNENESRAVDARQELDLKVGVAFTRFQTRFFQGKYGDLDSTVISYGPCQTPTLSFCVERHDRIQAFQPEPFWSVATTVKKSDSSIKLSWIRERVFDRQVATMFVNMVQDAKSEGAKVVNINVQKKSKPRPHALNTVEMLKHCSSSLGISPSECMSLAERLYMQGYISYPRTETSKYPESFDLDSVLREQSSHLDWGQHCKTLLANGYDRPSGGTDTGDHPPITPMRMANEGDMPGDVWRLYDFITRSFIGSVSPGLKYTTTNVTFAIGDEKFDCQGTKVTSPGFTSVMHWITKADEYIPEFKQGETLEIQTIQLSEGKTSAPDYLTESELIGLMEQNGIGTDASIPTHINNICQRNYVQVTSGRKLIPTNLGIVLIHGYQKIDPELSLPTMRSDVEQQLNLIASGKAAHGDVLLYFLNMFAKKFAYFTKQIEAMDELFEATFSPLAATGKSFSKCGKCKRYMKYISLKPNRLHCATCDETYSLPLNGHIKLYKELKCPLDDFELVLYSTGSKGTGYPICPACYNNPPFENFKKGMACNHCPHPTCPHSMVTTAVCPCPESECNGSFILDATSAPRWKLSCNECNIVSSFVDTVKNVTIQNDMCECGSVILKVEFRENQNKEPMTGCIVCDDGMEALLATRFARKNVRFGGGTRRRGRGGGKRFDPKLKKLYADMR</sequence>
<evidence type="ECO:0000256" key="2">
    <source>
        <dbReference type="ARBA" id="ARBA00009446"/>
    </source>
</evidence>
<accession>A0A8H7VD07</accession>
<keyword evidence="4 7" id="KW-0799">Topoisomerase</keyword>
<dbReference type="Pfam" id="PF23546">
    <property type="entry name" value="Zn_ribbon_TOP3B"/>
    <property type="match status" value="1"/>
</dbReference>
<protein>
    <recommendedName>
        <fullName evidence="3 7">DNA topoisomerase</fullName>
        <ecNumber evidence="3 7">5.6.2.1</ecNumber>
    </recommendedName>
</protein>
<dbReference type="InterPro" id="IPR023406">
    <property type="entry name" value="Topo_IA_AS"/>
</dbReference>
<evidence type="ECO:0000256" key="4">
    <source>
        <dbReference type="ARBA" id="ARBA00023029"/>
    </source>
</evidence>
<dbReference type="PROSITE" id="PS50880">
    <property type="entry name" value="TOPRIM"/>
    <property type="match status" value="1"/>
</dbReference>
<dbReference type="Pfam" id="PF01131">
    <property type="entry name" value="Topoisom_bac"/>
    <property type="match status" value="1"/>
</dbReference>
<dbReference type="InterPro" id="IPR013826">
    <property type="entry name" value="Topo_IA_cen_sub3"/>
</dbReference>
<dbReference type="SMART" id="SM00493">
    <property type="entry name" value="TOPRIM"/>
    <property type="match status" value="1"/>
</dbReference>
<feature type="domain" description="Toprim" evidence="8">
    <location>
        <begin position="5"/>
        <end position="147"/>
    </location>
</feature>
<dbReference type="GO" id="GO:0003677">
    <property type="term" value="F:DNA binding"/>
    <property type="evidence" value="ECO:0007669"/>
    <property type="project" value="UniProtKB-KW"/>
</dbReference>
<dbReference type="AlphaFoldDB" id="A0A8H7VD07"/>
<comment type="caution">
    <text evidence="10">The sequence shown here is derived from an EMBL/GenBank/DDBJ whole genome shotgun (WGS) entry which is preliminary data.</text>
</comment>
<dbReference type="Gene3D" id="1.10.460.10">
    <property type="entry name" value="Topoisomerase I, domain 2"/>
    <property type="match status" value="1"/>
</dbReference>
<comment type="function">
    <text evidence="7">Introduces a single-strand break via transesterification at a target site in duplex DNA. Releases the supercoiling and torsional tension of DNA introduced during the DNA replication and transcription by transiently cleaving and rejoining one strand of the DNA duplex. The scissile phosphodiester is attacked by the catalytic tyrosine of the enzyme, resulting in the formation of a DNA-(5'-phosphotyrosyl)-enzyme intermediate and the expulsion of a 3'-OH DNA strand.</text>
</comment>
<evidence type="ECO:0000313" key="10">
    <source>
        <dbReference type="EMBL" id="KAG2209994.1"/>
    </source>
</evidence>
<feature type="domain" description="Topo IA-type catalytic" evidence="9">
    <location>
        <begin position="167"/>
        <end position="589"/>
    </location>
</feature>
<dbReference type="SMART" id="SM00436">
    <property type="entry name" value="TOP1Bc"/>
    <property type="match status" value="1"/>
</dbReference>
<reference evidence="10" key="1">
    <citation type="submission" date="2020-12" db="EMBL/GenBank/DDBJ databases">
        <title>Metabolic potential, ecology and presence of endohyphal bacteria is reflected in genomic diversity of Mucoromycotina.</title>
        <authorList>
            <person name="Muszewska A."/>
            <person name="Okrasinska A."/>
            <person name="Steczkiewicz K."/>
            <person name="Drgas O."/>
            <person name="Orlowska M."/>
            <person name="Perlinska-Lenart U."/>
            <person name="Aleksandrzak-Piekarczyk T."/>
            <person name="Szatraj K."/>
            <person name="Zielenkiewicz U."/>
            <person name="Pilsyk S."/>
            <person name="Malc E."/>
            <person name="Mieczkowski P."/>
            <person name="Kruszewska J.S."/>
            <person name="Biernat P."/>
            <person name="Pawlowska J."/>
        </authorList>
    </citation>
    <scope>NUCLEOTIDE SEQUENCE</scope>
    <source>
        <strain evidence="10">WA0000017839</strain>
    </source>
</reference>
<dbReference type="InterPro" id="IPR003601">
    <property type="entry name" value="Topo_IA_2"/>
</dbReference>
<dbReference type="InterPro" id="IPR000380">
    <property type="entry name" value="Topo_IA"/>
</dbReference>
<evidence type="ECO:0000256" key="7">
    <source>
        <dbReference type="RuleBase" id="RU362092"/>
    </source>
</evidence>
<evidence type="ECO:0000259" key="9">
    <source>
        <dbReference type="PROSITE" id="PS52039"/>
    </source>
</evidence>